<evidence type="ECO:0000313" key="1">
    <source>
        <dbReference type="EMBL" id="KMT63646.1"/>
    </source>
</evidence>
<gene>
    <name evidence="1" type="ORF">XM47_18595</name>
</gene>
<evidence type="ECO:0008006" key="3">
    <source>
        <dbReference type="Google" id="ProtNLM"/>
    </source>
</evidence>
<dbReference type="OrthoDB" id="9811423at2"/>
<dbReference type="AlphaFoldDB" id="A0A0J8JGY0"/>
<dbReference type="InterPro" id="IPR010710">
    <property type="entry name" value="DUF1289"/>
</dbReference>
<protein>
    <recommendedName>
        <fullName evidence="3">Fe-S oxidoreductase</fullName>
    </recommendedName>
</protein>
<accession>A0A0J8JGY0</accession>
<dbReference type="Pfam" id="PF06945">
    <property type="entry name" value="DUF1289"/>
    <property type="match status" value="1"/>
</dbReference>
<dbReference type="PANTHER" id="PTHR35175">
    <property type="entry name" value="DUF1289 DOMAIN-CONTAINING PROTEIN"/>
    <property type="match status" value="1"/>
</dbReference>
<dbReference type="PANTHER" id="PTHR35175:SF1">
    <property type="entry name" value="OXIDOREDUCTASE"/>
    <property type="match status" value="1"/>
</dbReference>
<dbReference type="EMBL" id="LAZL01000052">
    <property type="protein sequence ID" value="KMT63646.1"/>
    <property type="molecule type" value="Genomic_DNA"/>
</dbReference>
<sequence length="61" mass="7055">MTEHIKNPCIGYCLLNQDNICGGCGRTKDERTDWIFLNNDEKLTIIENSEKRLAEIKQAEK</sequence>
<dbReference type="RefSeq" id="WP_048695971.1">
    <property type="nucleotide sequence ID" value="NZ_KQ130521.1"/>
</dbReference>
<reference evidence="1 2" key="1">
    <citation type="submission" date="2015-04" db="EMBL/GenBank/DDBJ databases">
        <title>Draft Genome Sequence of the Novel Agar-Digesting Marine Bacterium Q1.</title>
        <authorList>
            <person name="Li Y."/>
            <person name="Li D."/>
            <person name="Chen G."/>
            <person name="Du Z."/>
        </authorList>
    </citation>
    <scope>NUCLEOTIDE SEQUENCE [LARGE SCALE GENOMIC DNA]</scope>
    <source>
        <strain evidence="1 2">Q1</strain>
    </source>
</reference>
<proteinExistence type="predicted"/>
<comment type="caution">
    <text evidence="1">The sequence shown here is derived from an EMBL/GenBank/DDBJ whole genome shotgun (WGS) entry which is preliminary data.</text>
</comment>
<evidence type="ECO:0000313" key="2">
    <source>
        <dbReference type="Proteomes" id="UP000037600"/>
    </source>
</evidence>
<organism evidence="1 2">
    <name type="scientific">Catenovulum maritimum</name>
    <dbReference type="NCBI Taxonomy" id="1513271"/>
    <lineage>
        <taxon>Bacteria</taxon>
        <taxon>Pseudomonadati</taxon>
        <taxon>Pseudomonadota</taxon>
        <taxon>Gammaproteobacteria</taxon>
        <taxon>Alteromonadales</taxon>
        <taxon>Alteromonadaceae</taxon>
        <taxon>Catenovulum</taxon>
    </lineage>
</organism>
<name>A0A0J8JGY0_9ALTE</name>
<keyword evidence="2" id="KW-1185">Reference proteome</keyword>
<dbReference type="Proteomes" id="UP000037600">
    <property type="component" value="Unassembled WGS sequence"/>
</dbReference>